<dbReference type="PANTHER" id="PTHR43777">
    <property type="entry name" value="MOLYBDENUM COFACTOR CYTIDYLYLTRANSFERASE"/>
    <property type="match status" value="1"/>
</dbReference>
<sequence>MSGIGILVLAAGASKRLGHPKQLLPFRGRPLIFEIAKVAVLSGCQPVGVVLGAYAESIEPHLANLDVHIIYNEYWLAGMSSSIQCGLRELLAISPDLEAILLMVCDQPFVSPHLIHQLIFGYKTFNYPIVTSEYGGIKGVPALFHKDFFPNLAMLQGDIGAKSIIRQHHSHCFSIPFEQGAIDLDMPQDLSILSLLIPQLQVPL</sequence>
<dbReference type="CDD" id="cd04182">
    <property type="entry name" value="GT_2_like_f"/>
    <property type="match status" value="1"/>
</dbReference>
<dbReference type="InterPro" id="IPR025877">
    <property type="entry name" value="MobA-like_NTP_Trfase"/>
</dbReference>
<dbReference type="PANTHER" id="PTHR43777:SF1">
    <property type="entry name" value="MOLYBDENUM COFACTOR CYTIDYLYLTRANSFERASE"/>
    <property type="match status" value="1"/>
</dbReference>
<dbReference type="KEGG" id="cyn:Cyan7425_0104"/>
<dbReference type="Pfam" id="PF12804">
    <property type="entry name" value="NTP_transf_3"/>
    <property type="match status" value="1"/>
</dbReference>
<reference evidence="2" key="1">
    <citation type="submission" date="2009-01" db="EMBL/GenBank/DDBJ databases">
        <title>Complete sequence of plasmid2 Cyanothece sp. PCC 7425.</title>
        <authorList>
            <consortium name="US DOE Joint Genome Institute"/>
            <person name="Lucas S."/>
            <person name="Copeland A."/>
            <person name="Lapidus A."/>
            <person name="Glavina del Rio T."/>
            <person name="Dalin E."/>
            <person name="Tice H."/>
            <person name="Bruce D."/>
            <person name="Goodwin L."/>
            <person name="Pitluck S."/>
            <person name="Sims D."/>
            <person name="Meineke L."/>
            <person name="Brettin T."/>
            <person name="Detter J.C."/>
            <person name="Han C."/>
            <person name="Larimer F."/>
            <person name="Land M."/>
            <person name="Hauser L."/>
            <person name="Kyrpides N."/>
            <person name="Ovchinnikova G."/>
            <person name="Liberton M."/>
            <person name="Stoeckel J."/>
            <person name="Banerjee A."/>
            <person name="Singh A."/>
            <person name="Page L."/>
            <person name="Sato H."/>
            <person name="Zhao L."/>
            <person name="Sherman L."/>
            <person name="Pakrasi H."/>
            <person name="Richardson P."/>
        </authorList>
    </citation>
    <scope>NUCLEOTIDE SEQUENCE</scope>
    <source>
        <strain evidence="2">PCC 7425</strain>
        <plasmid evidence="2">pP742502</plasmid>
    </source>
</reference>
<name>B8HZF6_CYAP4</name>
<organism evidence="2">
    <name type="scientific">Cyanothece sp. (strain PCC 7425 / ATCC 29141)</name>
    <dbReference type="NCBI Taxonomy" id="395961"/>
    <lineage>
        <taxon>Bacteria</taxon>
        <taxon>Bacillati</taxon>
        <taxon>Cyanobacteriota</taxon>
        <taxon>Cyanophyceae</taxon>
        <taxon>Gomontiellales</taxon>
        <taxon>Cyanothecaceae</taxon>
        <taxon>Cyanothece</taxon>
    </lineage>
</organism>
<dbReference type="Gene3D" id="3.90.550.10">
    <property type="entry name" value="Spore Coat Polysaccharide Biosynthesis Protein SpsA, Chain A"/>
    <property type="match status" value="1"/>
</dbReference>
<dbReference type="OrthoDB" id="285216at2"/>
<geneLocation type="plasmid" evidence="2">
    <name>pP742502</name>
</geneLocation>
<evidence type="ECO:0000313" key="2">
    <source>
        <dbReference type="EMBL" id="ACL47804.1"/>
    </source>
</evidence>
<evidence type="ECO:0000259" key="1">
    <source>
        <dbReference type="Pfam" id="PF12804"/>
    </source>
</evidence>
<keyword evidence="2" id="KW-0614">Plasmid</keyword>
<dbReference type="EMBL" id="CP001346">
    <property type="protein sequence ID" value="ACL47804.1"/>
    <property type="molecule type" value="Genomic_DNA"/>
</dbReference>
<proteinExistence type="predicted"/>
<protein>
    <recommendedName>
        <fullName evidence="1">MobA-like NTP transferase domain-containing protein</fullName>
    </recommendedName>
</protein>
<gene>
    <name evidence="2" type="ordered locus">Cyan7425_0104</name>
</gene>
<accession>B8HZF6</accession>
<dbReference type="AlphaFoldDB" id="B8HZF6"/>
<dbReference type="SUPFAM" id="SSF53448">
    <property type="entry name" value="Nucleotide-diphospho-sugar transferases"/>
    <property type="match status" value="1"/>
</dbReference>
<dbReference type="InterPro" id="IPR029044">
    <property type="entry name" value="Nucleotide-diphossugar_trans"/>
</dbReference>
<feature type="domain" description="MobA-like NTP transferase" evidence="1">
    <location>
        <begin position="7"/>
        <end position="169"/>
    </location>
</feature>
<dbReference type="HOGENOM" id="CLU_061980_2_0_3"/>
<dbReference type="GO" id="GO:0016779">
    <property type="term" value="F:nucleotidyltransferase activity"/>
    <property type="evidence" value="ECO:0007669"/>
    <property type="project" value="UniProtKB-ARBA"/>
</dbReference>
<dbReference type="eggNOG" id="COG2068">
    <property type="taxonomic scope" value="Bacteria"/>
</dbReference>